<reference evidence="2 3" key="1">
    <citation type="journal article" date="2020" name="ISME J.">
        <title>Uncovering the hidden diversity of litter-decomposition mechanisms in mushroom-forming fungi.</title>
        <authorList>
            <person name="Floudas D."/>
            <person name="Bentzer J."/>
            <person name="Ahren D."/>
            <person name="Johansson T."/>
            <person name="Persson P."/>
            <person name="Tunlid A."/>
        </authorList>
    </citation>
    <scope>NUCLEOTIDE SEQUENCE [LARGE SCALE GENOMIC DNA]</scope>
    <source>
        <strain evidence="2 3">CBS 175.51</strain>
    </source>
</reference>
<dbReference type="EMBL" id="JAACJK010000110">
    <property type="protein sequence ID" value="KAF5332643.1"/>
    <property type="molecule type" value="Genomic_DNA"/>
</dbReference>
<sequence>MLRYATDTHTHAHRRRSLDRHAPASAPSTVARFPFQRGRPGCDALSLSLLDPSLPLVRPFLRSLSLDPLHLPCAQAIGAQLARVYKSRHAKLGKVNCDSPGNGARVLQDLPPTTRIAHSSRPSDDHSLADRRPIDVLDYAGVPSAKPSSRVQPPSIESRRDGWFRVANPSVVGPAGVETLLKNTPLKPATWSQQPRRRLPDVFKNRVTELDAESIEKPTRSTQNRRQPRPSPATTTTAHAPAHAAFLPNTTSASRSTPPTTTANAPSDDLLAPAPHRDPSTA</sequence>
<comment type="caution">
    <text evidence="2">The sequence shown here is derived from an EMBL/GenBank/DDBJ whole genome shotgun (WGS) entry which is preliminary data.</text>
</comment>
<gene>
    <name evidence="2" type="ORF">D9611_005364</name>
</gene>
<name>A0A8H5C0B5_9AGAR</name>
<keyword evidence="3" id="KW-1185">Reference proteome</keyword>
<evidence type="ECO:0000256" key="1">
    <source>
        <dbReference type="SAM" id="MobiDB-lite"/>
    </source>
</evidence>
<evidence type="ECO:0000313" key="3">
    <source>
        <dbReference type="Proteomes" id="UP000541558"/>
    </source>
</evidence>
<proteinExistence type="predicted"/>
<feature type="compositionally biased region" description="Basic and acidic residues" evidence="1">
    <location>
        <begin position="208"/>
        <end position="219"/>
    </location>
</feature>
<feature type="compositionally biased region" description="Low complexity" evidence="1">
    <location>
        <begin position="232"/>
        <end position="267"/>
    </location>
</feature>
<feature type="region of interest" description="Disordered" evidence="1">
    <location>
        <begin position="138"/>
        <end position="157"/>
    </location>
</feature>
<organism evidence="2 3">
    <name type="scientific">Ephemerocybe angulata</name>
    <dbReference type="NCBI Taxonomy" id="980116"/>
    <lineage>
        <taxon>Eukaryota</taxon>
        <taxon>Fungi</taxon>
        <taxon>Dikarya</taxon>
        <taxon>Basidiomycota</taxon>
        <taxon>Agaricomycotina</taxon>
        <taxon>Agaricomycetes</taxon>
        <taxon>Agaricomycetidae</taxon>
        <taxon>Agaricales</taxon>
        <taxon>Agaricineae</taxon>
        <taxon>Psathyrellaceae</taxon>
        <taxon>Ephemerocybe</taxon>
    </lineage>
</organism>
<accession>A0A8H5C0B5</accession>
<feature type="region of interest" description="Disordered" evidence="1">
    <location>
        <begin position="208"/>
        <end position="282"/>
    </location>
</feature>
<feature type="region of interest" description="Disordered" evidence="1">
    <location>
        <begin position="1"/>
        <end position="33"/>
    </location>
</feature>
<protein>
    <submittedName>
        <fullName evidence="2">Uncharacterized protein</fullName>
    </submittedName>
</protein>
<dbReference type="Proteomes" id="UP000541558">
    <property type="component" value="Unassembled WGS sequence"/>
</dbReference>
<evidence type="ECO:0000313" key="2">
    <source>
        <dbReference type="EMBL" id="KAF5332643.1"/>
    </source>
</evidence>
<feature type="compositionally biased region" description="Basic and acidic residues" evidence="1">
    <location>
        <begin position="1"/>
        <end position="10"/>
    </location>
</feature>
<dbReference type="AlphaFoldDB" id="A0A8H5C0B5"/>